<dbReference type="CDD" id="cd00038">
    <property type="entry name" value="CAP_ED"/>
    <property type="match status" value="1"/>
</dbReference>
<dbReference type="RefSeq" id="WP_344805010.1">
    <property type="nucleotide sequence ID" value="NZ_BAABBO010000007.1"/>
</dbReference>
<keyword evidence="1" id="KW-0805">Transcription regulation</keyword>
<gene>
    <name evidence="5" type="primary">fnr</name>
    <name evidence="5" type="ORF">GCM10022278_15600</name>
</gene>
<dbReference type="InterPro" id="IPR050397">
    <property type="entry name" value="Env_Response_Regulators"/>
</dbReference>
<dbReference type="Pfam" id="PF00027">
    <property type="entry name" value="cNMP_binding"/>
    <property type="match status" value="1"/>
</dbReference>
<evidence type="ECO:0000313" key="6">
    <source>
        <dbReference type="Proteomes" id="UP001501337"/>
    </source>
</evidence>
<dbReference type="InterPro" id="IPR018490">
    <property type="entry name" value="cNMP-bd_dom_sf"/>
</dbReference>
<protein>
    <submittedName>
        <fullName evidence="5">Fumarate/nitrate reduction transcriptional regulator Fnr</fullName>
    </submittedName>
</protein>
<evidence type="ECO:0000256" key="1">
    <source>
        <dbReference type="ARBA" id="ARBA00023015"/>
    </source>
</evidence>
<keyword evidence="3" id="KW-0804">Transcription</keyword>
<dbReference type="InterPro" id="IPR012318">
    <property type="entry name" value="HTH_CRP"/>
</dbReference>
<dbReference type="SUPFAM" id="SSF51206">
    <property type="entry name" value="cAMP-binding domain-like"/>
    <property type="match status" value="1"/>
</dbReference>
<dbReference type="Gene3D" id="2.60.120.10">
    <property type="entry name" value="Jelly Rolls"/>
    <property type="match status" value="1"/>
</dbReference>
<sequence>MSEAVVKDNQKPVLHALKLACSNCSLAELCLPFGLPDADLSQLDLLIDQRRSVRRGEHLYQAGTHFESLYAIRRGFFKTHALTEDGREQVTGFHMTGEIMGVDAISTDIHACHATALEDSEVCEIPFTRLENLIREIPALQRQFHRIMSREIVRDQSVMMLLGNMRAEERVAAFLLNLSQRNAARGYSASGFHLRMTREEIGSFMGLKLETVSRTFSKLQDEGYITVDKKRVDIIDMERLKALLSHCSPRNVL</sequence>
<dbReference type="CDD" id="cd00092">
    <property type="entry name" value="HTH_CRP"/>
    <property type="match status" value="1"/>
</dbReference>
<keyword evidence="2" id="KW-0238">DNA-binding</keyword>
<dbReference type="NCBIfam" id="NF008365">
    <property type="entry name" value="PRK11161.1"/>
    <property type="match status" value="1"/>
</dbReference>
<feature type="domain" description="HTH crp-type" evidence="4">
    <location>
        <begin position="165"/>
        <end position="238"/>
    </location>
</feature>
<comment type="caution">
    <text evidence="5">The sequence shown here is derived from an EMBL/GenBank/DDBJ whole genome shotgun (WGS) entry which is preliminary data.</text>
</comment>
<proteinExistence type="predicted"/>
<evidence type="ECO:0000256" key="2">
    <source>
        <dbReference type="ARBA" id="ARBA00023125"/>
    </source>
</evidence>
<evidence type="ECO:0000259" key="4">
    <source>
        <dbReference type="PROSITE" id="PS51063"/>
    </source>
</evidence>
<evidence type="ECO:0000313" key="5">
    <source>
        <dbReference type="EMBL" id="GAA3957984.1"/>
    </source>
</evidence>
<dbReference type="SMART" id="SM00100">
    <property type="entry name" value="cNMP"/>
    <property type="match status" value="1"/>
</dbReference>
<dbReference type="InterPro" id="IPR036390">
    <property type="entry name" value="WH_DNA-bd_sf"/>
</dbReference>
<accession>A0ABP7P1E0</accession>
<keyword evidence="6" id="KW-1185">Reference proteome</keyword>
<organism evidence="5 6">
    <name type="scientific">Allohahella marinimesophila</name>
    <dbReference type="NCBI Taxonomy" id="1054972"/>
    <lineage>
        <taxon>Bacteria</taxon>
        <taxon>Pseudomonadati</taxon>
        <taxon>Pseudomonadota</taxon>
        <taxon>Gammaproteobacteria</taxon>
        <taxon>Oceanospirillales</taxon>
        <taxon>Hahellaceae</taxon>
        <taxon>Allohahella</taxon>
    </lineage>
</organism>
<dbReference type="SMART" id="SM00419">
    <property type="entry name" value="HTH_CRP"/>
    <property type="match status" value="1"/>
</dbReference>
<evidence type="ECO:0000256" key="3">
    <source>
        <dbReference type="ARBA" id="ARBA00023163"/>
    </source>
</evidence>
<dbReference type="PANTHER" id="PTHR24567">
    <property type="entry name" value="CRP FAMILY TRANSCRIPTIONAL REGULATORY PROTEIN"/>
    <property type="match status" value="1"/>
</dbReference>
<name>A0ABP7P1E0_9GAMM</name>
<dbReference type="SUPFAM" id="SSF46785">
    <property type="entry name" value="Winged helix' DNA-binding domain"/>
    <property type="match status" value="1"/>
</dbReference>
<dbReference type="InterPro" id="IPR014710">
    <property type="entry name" value="RmlC-like_jellyroll"/>
</dbReference>
<reference evidence="6" key="1">
    <citation type="journal article" date="2019" name="Int. J. Syst. Evol. Microbiol.">
        <title>The Global Catalogue of Microorganisms (GCM) 10K type strain sequencing project: providing services to taxonomists for standard genome sequencing and annotation.</title>
        <authorList>
            <consortium name="The Broad Institute Genomics Platform"/>
            <consortium name="The Broad Institute Genome Sequencing Center for Infectious Disease"/>
            <person name="Wu L."/>
            <person name="Ma J."/>
        </authorList>
    </citation>
    <scope>NUCLEOTIDE SEQUENCE [LARGE SCALE GENOMIC DNA]</scope>
    <source>
        <strain evidence="6">JCM 17555</strain>
    </source>
</reference>
<dbReference type="Pfam" id="PF13545">
    <property type="entry name" value="HTH_Crp_2"/>
    <property type="match status" value="1"/>
</dbReference>
<dbReference type="InterPro" id="IPR000595">
    <property type="entry name" value="cNMP-bd_dom"/>
</dbReference>
<dbReference type="InterPro" id="IPR036388">
    <property type="entry name" value="WH-like_DNA-bd_sf"/>
</dbReference>
<dbReference type="PRINTS" id="PR00034">
    <property type="entry name" value="HTHCRP"/>
</dbReference>
<dbReference type="Proteomes" id="UP001501337">
    <property type="component" value="Unassembled WGS sequence"/>
</dbReference>
<dbReference type="PROSITE" id="PS51063">
    <property type="entry name" value="HTH_CRP_2"/>
    <property type="match status" value="1"/>
</dbReference>
<dbReference type="PANTHER" id="PTHR24567:SF75">
    <property type="entry name" value="FUMARATE AND NITRATE REDUCTION REGULATORY PROTEIN"/>
    <property type="match status" value="1"/>
</dbReference>
<dbReference type="Gene3D" id="1.10.10.10">
    <property type="entry name" value="Winged helix-like DNA-binding domain superfamily/Winged helix DNA-binding domain"/>
    <property type="match status" value="1"/>
</dbReference>
<dbReference type="EMBL" id="BAABBO010000007">
    <property type="protein sequence ID" value="GAA3957984.1"/>
    <property type="molecule type" value="Genomic_DNA"/>
</dbReference>